<keyword evidence="1" id="KW-0812">Transmembrane</keyword>
<reference evidence="2" key="1">
    <citation type="submission" date="2020-05" db="EMBL/GenBank/DDBJ databases">
        <authorList>
            <person name="Chiriac C."/>
            <person name="Salcher M."/>
            <person name="Ghai R."/>
            <person name="Kavagutti S V."/>
        </authorList>
    </citation>
    <scope>NUCLEOTIDE SEQUENCE</scope>
</reference>
<organism evidence="2">
    <name type="scientific">freshwater metagenome</name>
    <dbReference type="NCBI Taxonomy" id="449393"/>
    <lineage>
        <taxon>unclassified sequences</taxon>
        <taxon>metagenomes</taxon>
        <taxon>ecological metagenomes</taxon>
    </lineage>
</organism>
<evidence type="ECO:0000313" key="2">
    <source>
        <dbReference type="EMBL" id="CAB4934954.1"/>
    </source>
</evidence>
<feature type="transmembrane region" description="Helical" evidence="1">
    <location>
        <begin position="59"/>
        <end position="79"/>
    </location>
</feature>
<protein>
    <submittedName>
        <fullName evidence="2">Unannotated protein</fullName>
    </submittedName>
</protein>
<dbReference type="EMBL" id="CAFBMK010000192">
    <property type="protein sequence ID" value="CAB4934954.1"/>
    <property type="molecule type" value="Genomic_DNA"/>
</dbReference>
<feature type="transmembrane region" description="Helical" evidence="1">
    <location>
        <begin position="29"/>
        <end position="47"/>
    </location>
</feature>
<keyword evidence="1" id="KW-1133">Transmembrane helix</keyword>
<gene>
    <name evidence="2" type="ORF">UFOPK3564_02596</name>
</gene>
<dbReference type="AlphaFoldDB" id="A0A6J7IX64"/>
<evidence type="ECO:0000256" key="1">
    <source>
        <dbReference type="SAM" id="Phobius"/>
    </source>
</evidence>
<accession>A0A6J7IX64</accession>
<name>A0A6J7IX64_9ZZZZ</name>
<keyword evidence="1" id="KW-0472">Membrane</keyword>
<proteinExistence type="predicted"/>
<sequence>MAILVWVLIALAIWHFTVFVPDRFAGGIVGAFAVAIVGGVVGGLLLSGLDMPSRDATDVVTVVLGIPGTLIALVALWFYGARREAAAEARGTGSTEA</sequence>